<evidence type="ECO:0000256" key="1">
    <source>
        <dbReference type="SAM" id="MobiDB-lite"/>
    </source>
</evidence>
<dbReference type="CDD" id="cd21037">
    <property type="entry name" value="MLKL_NTD"/>
    <property type="match status" value="1"/>
</dbReference>
<dbReference type="OrthoDB" id="2975990at2759"/>
<feature type="compositionally biased region" description="Low complexity" evidence="1">
    <location>
        <begin position="217"/>
        <end position="230"/>
    </location>
</feature>
<accession>A0A9P7RYH6</accession>
<dbReference type="EMBL" id="CM032186">
    <property type="protein sequence ID" value="KAG7091348.1"/>
    <property type="molecule type" value="Genomic_DNA"/>
</dbReference>
<evidence type="ECO:0000313" key="2">
    <source>
        <dbReference type="EMBL" id="KAG7091348.1"/>
    </source>
</evidence>
<reference evidence="2" key="1">
    <citation type="journal article" date="2021" name="Genome Biol. Evol.">
        <title>The assembled and annotated genome of the fairy-ring fungus Marasmius oreades.</title>
        <authorList>
            <person name="Hiltunen M."/>
            <person name="Ament-Velasquez S.L."/>
            <person name="Johannesson H."/>
        </authorList>
    </citation>
    <scope>NUCLEOTIDE SEQUENCE</scope>
    <source>
        <strain evidence="2">03SP1</strain>
    </source>
</reference>
<gene>
    <name evidence="2" type="ORF">E1B28_010390</name>
</gene>
<dbReference type="SUPFAM" id="SSF48452">
    <property type="entry name" value="TPR-like"/>
    <property type="match status" value="1"/>
</dbReference>
<dbReference type="Proteomes" id="UP001049176">
    <property type="component" value="Chromosome 6"/>
</dbReference>
<dbReference type="InterPro" id="IPR059179">
    <property type="entry name" value="MLKL-like_MCAfunc"/>
</dbReference>
<proteinExistence type="predicted"/>
<dbReference type="GeneID" id="66079466"/>
<evidence type="ECO:0000313" key="3">
    <source>
        <dbReference type="Proteomes" id="UP001049176"/>
    </source>
</evidence>
<dbReference type="InterPro" id="IPR036537">
    <property type="entry name" value="Adaptor_Cbl_N_dom_sf"/>
</dbReference>
<dbReference type="Gene3D" id="1.20.930.20">
    <property type="entry name" value="Adaptor protein Cbl, N-terminal domain"/>
    <property type="match status" value="1"/>
</dbReference>
<protein>
    <submittedName>
        <fullName evidence="2">Uncharacterized protein</fullName>
    </submittedName>
</protein>
<dbReference type="AlphaFoldDB" id="A0A9P7RYH6"/>
<dbReference type="GO" id="GO:0007166">
    <property type="term" value="P:cell surface receptor signaling pathway"/>
    <property type="evidence" value="ECO:0007669"/>
    <property type="project" value="InterPro"/>
</dbReference>
<dbReference type="KEGG" id="more:E1B28_010390"/>
<sequence length="527" mass="58345">MSDGLSLLTTLVSLGLKLQQAIEKVKGNKEAHRVLVHRINTSLQLLNSEYPKISSKTSPSLLRSIKKLKSDLEYGLESCYKPAVRPTLSNMKSWFNKDSIEAALIVVEKQIAACFQEFTALSILRTERKLGDHNLEVNCKLDELLRRTPRPKPTTSPLPTGRLIPKTHKRVPSAARSERSDASFASSISIHKSHSSDRVYASPHGSPVRITFPPRISPSSSTSSATSTNTHVGSTQAQPSLLSLQKQADHLDSEYRRLRSLNFPSAAVIAARKAVAIRRIVWSMERSAANTADLARSLTYVGRSLRNLYCPDPHIGTSPRHHEEILTVLTECVRLYKDAFRADSTFRLDLAMALYNLSVRHADTWTKKAATRSVGSNLNLNKGVLGIKDMTVGTSLAAALDAANEAVHHFEILENEEPELYGTELANALLNLSFILTDLGRNDRALGTARRAVALCYQYVESLEHSATLSSVSGQNEERMKRDQILHKALMRVSWCLEYLGRREESAEAIFEANSVLKNQNALIGAS</sequence>
<comment type="caution">
    <text evidence="2">The sequence shown here is derived from an EMBL/GenBank/DDBJ whole genome shotgun (WGS) entry which is preliminary data.</text>
</comment>
<keyword evidence="3" id="KW-1185">Reference proteome</keyword>
<dbReference type="RefSeq" id="XP_043007818.1">
    <property type="nucleotide sequence ID" value="XM_043155352.1"/>
</dbReference>
<dbReference type="InterPro" id="IPR011990">
    <property type="entry name" value="TPR-like_helical_dom_sf"/>
</dbReference>
<dbReference type="Gene3D" id="1.25.40.10">
    <property type="entry name" value="Tetratricopeptide repeat domain"/>
    <property type="match status" value="1"/>
</dbReference>
<name>A0A9P7RYH6_9AGAR</name>
<feature type="compositionally biased region" description="Polar residues" evidence="1">
    <location>
        <begin position="231"/>
        <end position="240"/>
    </location>
</feature>
<feature type="region of interest" description="Disordered" evidence="1">
    <location>
        <begin position="147"/>
        <end position="240"/>
    </location>
</feature>
<organism evidence="2 3">
    <name type="scientific">Marasmius oreades</name>
    <name type="common">fairy-ring Marasmius</name>
    <dbReference type="NCBI Taxonomy" id="181124"/>
    <lineage>
        <taxon>Eukaryota</taxon>
        <taxon>Fungi</taxon>
        <taxon>Dikarya</taxon>
        <taxon>Basidiomycota</taxon>
        <taxon>Agaricomycotina</taxon>
        <taxon>Agaricomycetes</taxon>
        <taxon>Agaricomycetidae</taxon>
        <taxon>Agaricales</taxon>
        <taxon>Marasmiineae</taxon>
        <taxon>Marasmiaceae</taxon>
        <taxon>Marasmius</taxon>
    </lineage>
</organism>